<keyword evidence="4" id="KW-1185">Reference proteome</keyword>
<reference evidence="3" key="1">
    <citation type="journal article" date="2020" name="bioRxiv">
        <title>Comparative genomics of Chlamydomonas.</title>
        <authorList>
            <person name="Craig R.J."/>
            <person name="Hasan A.R."/>
            <person name="Ness R.W."/>
            <person name="Keightley P.D."/>
        </authorList>
    </citation>
    <scope>NUCLEOTIDE SEQUENCE</scope>
    <source>
        <strain evidence="3">CCAP 11/70</strain>
    </source>
</reference>
<evidence type="ECO:0000313" key="3">
    <source>
        <dbReference type="EMBL" id="KAG2483006.1"/>
    </source>
</evidence>
<evidence type="ECO:0000256" key="2">
    <source>
        <dbReference type="SAM" id="Phobius"/>
    </source>
</evidence>
<feature type="transmembrane region" description="Helical" evidence="2">
    <location>
        <begin position="33"/>
        <end position="52"/>
    </location>
</feature>
<keyword evidence="2" id="KW-1133">Transmembrane helix</keyword>
<evidence type="ECO:0000313" key="4">
    <source>
        <dbReference type="Proteomes" id="UP000612055"/>
    </source>
</evidence>
<gene>
    <name evidence="3" type="ORF">HYH03_018087</name>
</gene>
<organism evidence="3 4">
    <name type="scientific">Edaphochlamys debaryana</name>
    <dbReference type="NCBI Taxonomy" id="47281"/>
    <lineage>
        <taxon>Eukaryota</taxon>
        <taxon>Viridiplantae</taxon>
        <taxon>Chlorophyta</taxon>
        <taxon>core chlorophytes</taxon>
        <taxon>Chlorophyceae</taxon>
        <taxon>CS clade</taxon>
        <taxon>Chlamydomonadales</taxon>
        <taxon>Chlamydomonadales incertae sedis</taxon>
        <taxon>Edaphochlamys</taxon>
    </lineage>
</organism>
<feature type="transmembrane region" description="Helical" evidence="2">
    <location>
        <begin position="64"/>
        <end position="90"/>
    </location>
</feature>
<feature type="compositionally biased region" description="Polar residues" evidence="1">
    <location>
        <begin position="287"/>
        <end position="296"/>
    </location>
</feature>
<protein>
    <submittedName>
        <fullName evidence="3">Uncharacterized protein</fullName>
    </submittedName>
</protein>
<accession>A0A835XIN3</accession>
<keyword evidence="2" id="KW-0472">Membrane</keyword>
<feature type="region of interest" description="Disordered" evidence="1">
    <location>
        <begin position="269"/>
        <end position="366"/>
    </location>
</feature>
<keyword evidence="2" id="KW-0812">Transmembrane</keyword>
<dbReference type="EMBL" id="JAEHOE010000193">
    <property type="protein sequence ID" value="KAG2483006.1"/>
    <property type="molecule type" value="Genomic_DNA"/>
</dbReference>
<proteinExistence type="predicted"/>
<feature type="transmembrane region" description="Helical" evidence="2">
    <location>
        <begin position="154"/>
        <end position="173"/>
    </location>
</feature>
<dbReference type="Proteomes" id="UP000612055">
    <property type="component" value="Unassembled WGS sequence"/>
</dbReference>
<evidence type="ECO:0000256" key="1">
    <source>
        <dbReference type="SAM" id="MobiDB-lite"/>
    </source>
</evidence>
<name>A0A835XIN3_9CHLO</name>
<sequence>MESPLLKTLAAGATAPHMIWPFSELPTRTQQELALSILTLMYAAGIIFYSYAKYHVEVAYDGLTTTTVTTVVLCSIMLPASIASASVLWLKLPPSSAGVYILAMVVFGAQAVLLIWRAIMYLIGTVSAVSDLVMGDVRLDDYEGTVPDDTSDDLPPLTCLWLVFITFMSILAAESARALFAFVNAAHTAAEAGPTRPEATAAAEDPEAASLVGTAGGTAAAGVAVHEPVLGVPLPAPLGQAVDDERPPTAFLRAYIELGRGRAEPWLRREGGDKSLSEDGGLAAGSASRSVSSTGAAVTDRMARCSSGGEGPTPGAVAGSGASELAGPLEGEGARGEEDAPASAVREQQEPLLSRSPGTRQSVASG</sequence>
<feature type="transmembrane region" description="Helical" evidence="2">
    <location>
        <begin position="97"/>
        <end position="123"/>
    </location>
</feature>
<feature type="compositionally biased region" description="Polar residues" evidence="1">
    <location>
        <begin position="356"/>
        <end position="366"/>
    </location>
</feature>
<comment type="caution">
    <text evidence="3">The sequence shown here is derived from an EMBL/GenBank/DDBJ whole genome shotgun (WGS) entry which is preliminary data.</text>
</comment>
<dbReference type="AlphaFoldDB" id="A0A835XIN3"/>